<dbReference type="InterPro" id="IPR002678">
    <property type="entry name" value="DUF34/NIF3"/>
</dbReference>
<dbReference type="EMBL" id="CP036272">
    <property type="protein sequence ID" value="QDT61243.1"/>
    <property type="molecule type" value="Genomic_DNA"/>
</dbReference>
<gene>
    <name evidence="6" type="ORF">SV7mr_37770</name>
</gene>
<dbReference type="OrthoDB" id="9792792at2"/>
<evidence type="ECO:0000256" key="5">
    <source>
        <dbReference type="PIRSR" id="PIRSR602678-1"/>
    </source>
</evidence>
<dbReference type="Pfam" id="PF01784">
    <property type="entry name" value="DUF34_NIF3"/>
    <property type="match status" value="1"/>
</dbReference>
<evidence type="ECO:0000313" key="7">
    <source>
        <dbReference type="Proteomes" id="UP000315003"/>
    </source>
</evidence>
<feature type="binding site" evidence="5">
    <location>
        <position position="105"/>
    </location>
    <ligand>
        <name>a divalent metal cation</name>
        <dbReference type="ChEBI" id="CHEBI:60240"/>
        <label>1</label>
    </ligand>
</feature>
<keyword evidence="6" id="KW-0378">Hydrolase</keyword>
<dbReference type="InterPro" id="IPR036069">
    <property type="entry name" value="DUF34/NIF3_sf"/>
</dbReference>
<dbReference type="FunFam" id="3.40.1390.30:FF:000001">
    <property type="entry name" value="GTP cyclohydrolase 1 type 2"/>
    <property type="match status" value="1"/>
</dbReference>
<protein>
    <recommendedName>
        <fullName evidence="3">GTP cyclohydrolase 1 type 2 homolog</fullName>
    </recommendedName>
</protein>
<comment type="subunit">
    <text evidence="2">Homohexamer.</text>
</comment>
<dbReference type="SUPFAM" id="SSF102705">
    <property type="entry name" value="NIF3 (NGG1p interacting factor 3)-like"/>
    <property type="match status" value="1"/>
</dbReference>
<dbReference type="GO" id="GO:0005737">
    <property type="term" value="C:cytoplasm"/>
    <property type="evidence" value="ECO:0007669"/>
    <property type="project" value="TreeGrafter"/>
</dbReference>
<accession>A0A517SYV4</accession>
<evidence type="ECO:0000256" key="2">
    <source>
        <dbReference type="ARBA" id="ARBA00011643"/>
    </source>
</evidence>
<evidence type="ECO:0000256" key="3">
    <source>
        <dbReference type="ARBA" id="ARBA00022112"/>
    </source>
</evidence>
<sequence length="265" mass="28480">MAASLDNICQTLAQLAPLRLAESWDNVGLLAGDRSGQVQRVMTCLTLTPDVAHEAIAKQANLVVAHHPLPFRPLKKLTSDDLTGATLWKLSGSGVAVYSAHTAYDSASTGINQQWTEFLGLTDVRPITEPDDNNPLGAGRMGVTGEPQTPRQLIKQCAQFVGSPSPAVIGPIEPLINRVGFACGSGGSFVAQANRRGCQLLITGEATFHDCLLARSLGMTLGLLGHYHSERFAMVRLADKLHEQHPDLDCWASEVETDPIVRLNL</sequence>
<dbReference type="Proteomes" id="UP000315003">
    <property type="component" value="Chromosome"/>
</dbReference>
<reference evidence="6 7" key="1">
    <citation type="submission" date="2019-02" db="EMBL/GenBank/DDBJ databases">
        <title>Deep-cultivation of Planctomycetes and their phenomic and genomic characterization uncovers novel biology.</title>
        <authorList>
            <person name="Wiegand S."/>
            <person name="Jogler M."/>
            <person name="Boedeker C."/>
            <person name="Pinto D."/>
            <person name="Vollmers J."/>
            <person name="Rivas-Marin E."/>
            <person name="Kohn T."/>
            <person name="Peeters S.H."/>
            <person name="Heuer A."/>
            <person name="Rast P."/>
            <person name="Oberbeckmann S."/>
            <person name="Bunk B."/>
            <person name="Jeske O."/>
            <person name="Meyerdierks A."/>
            <person name="Storesund J.E."/>
            <person name="Kallscheuer N."/>
            <person name="Luecker S."/>
            <person name="Lage O.M."/>
            <person name="Pohl T."/>
            <person name="Merkel B.J."/>
            <person name="Hornburger P."/>
            <person name="Mueller R.-W."/>
            <person name="Bruemmer F."/>
            <person name="Labrenz M."/>
            <person name="Spormann A.M."/>
            <person name="Op den Camp H."/>
            <person name="Overmann J."/>
            <person name="Amann R."/>
            <person name="Jetten M.S.M."/>
            <person name="Mascher T."/>
            <person name="Medema M.H."/>
            <person name="Devos D.P."/>
            <person name="Kaster A.-K."/>
            <person name="Ovreas L."/>
            <person name="Rohde M."/>
            <person name="Galperin M.Y."/>
            <person name="Jogler C."/>
        </authorList>
    </citation>
    <scope>NUCLEOTIDE SEQUENCE [LARGE SCALE GENOMIC DNA]</scope>
    <source>
        <strain evidence="6 7">SV_7m_r</strain>
    </source>
</reference>
<evidence type="ECO:0000313" key="6">
    <source>
        <dbReference type="EMBL" id="QDT61243.1"/>
    </source>
</evidence>
<feature type="binding site" evidence="5">
    <location>
        <position position="66"/>
    </location>
    <ligand>
        <name>a divalent metal cation</name>
        <dbReference type="ChEBI" id="CHEBI:60240"/>
        <label>1</label>
    </ligand>
</feature>
<proteinExistence type="inferred from homology"/>
<dbReference type="NCBIfam" id="TIGR00486">
    <property type="entry name" value="YbgI_SA1388"/>
    <property type="match status" value="1"/>
</dbReference>
<dbReference type="AlphaFoldDB" id="A0A517SYV4"/>
<dbReference type="GO" id="GO:0016787">
    <property type="term" value="F:hydrolase activity"/>
    <property type="evidence" value="ECO:0007669"/>
    <property type="project" value="UniProtKB-KW"/>
</dbReference>
<evidence type="ECO:0000256" key="4">
    <source>
        <dbReference type="ARBA" id="ARBA00022723"/>
    </source>
</evidence>
<dbReference type="RefSeq" id="WP_145275124.1">
    <property type="nucleotide sequence ID" value="NZ_CP036272.1"/>
</dbReference>
<dbReference type="GO" id="GO:0046872">
    <property type="term" value="F:metal ion binding"/>
    <property type="evidence" value="ECO:0007669"/>
    <property type="project" value="UniProtKB-KW"/>
</dbReference>
<name>A0A517SYV4_9BACT</name>
<comment type="similarity">
    <text evidence="1">Belongs to the GTP cyclohydrolase I type 2/NIF3 family.</text>
</comment>
<feature type="binding site" evidence="5">
    <location>
        <position position="226"/>
    </location>
    <ligand>
        <name>a divalent metal cation</name>
        <dbReference type="ChEBI" id="CHEBI:60240"/>
        <label>1</label>
    </ligand>
</feature>
<feature type="binding site" evidence="5">
    <location>
        <position position="67"/>
    </location>
    <ligand>
        <name>a divalent metal cation</name>
        <dbReference type="ChEBI" id="CHEBI:60240"/>
        <label>1</label>
    </ligand>
</feature>
<dbReference type="PANTHER" id="PTHR13799:SF14">
    <property type="entry name" value="GTP CYCLOHYDROLASE 1 TYPE 2 HOMOLOG"/>
    <property type="match status" value="1"/>
</dbReference>
<feature type="binding site" evidence="5">
    <location>
        <position position="230"/>
    </location>
    <ligand>
        <name>a divalent metal cation</name>
        <dbReference type="ChEBI" id="CHEBI:60240"/>
        <label>1</label>
    </ligand>
</feature>
<dbReference type="PANTHER" id="PTHR13799">
    <property type="entry name" value="NGG1 INTERACTING FACTOR 3"/>
    <property type="match status" value="1"/>
</dbReference>
<keyword evidence="7" id="KW-1185">Reference proteome</keyword>
<evidence type="ECO:0000256" key="1">
    <source>
        <dbReference type="ARBA" id="ARBA00006964"/>
    </source>
</evidence>
<organism evidence="6 7">
    <name type="scientific">Stieleria bergensis</name>
    <dbReference type="NCBI Taxonomy" id="2528025"/>
    <lineage>
        <taxon>Bacteria</taxon>
        <taxon>Pseudomonadati</taxon>
        <taxon>Planctomycetota</taxon>
        <taxon>Planctomycetia</taxon>
        <taxon>Pirellulales</taxon>
        <taxon>Pirellulaceae</taxon>
        <taxon>Stieleria</taxon>
    </lineage>
</organism>
<keyword evidence="4 5" id="KW-0479">Metal-binding</keyword>
<dbReference type="Gene3D" id="3.40.1390.30">
    <property type="entry name" value="NIF3 (NGG1p interacting factor 3)-like"/>
    <property type="match status" value="2"/>
</dbReference>